<gene>
    <name evidence="2" type="ORF">EPL05_07380</name>
</gene>
<dbReference type="Pfam" id="PF12728">
    <property type="entry name" value="HTH_17"/>
    <property type="match status" value="1"/>
</dbReference>
<dbReference type="EMBL" id="SBIW01000003">
    <property type="protein sequence ID" value="RWY54368.1"/>
    <property type="molecule type" value="Genomic_DNA"/>
</dbReference>
<feature type="domain" description="Helix-turn-helix" evidence="1">
    <location>
        <begin position="55"/>
        <end position="104"/>
    </location>
</feature>
<dbReference type="Gene3D" id="1.10.1660.10">
    <property type="match status" value="1"/>
</dbReference>
<keyword evidence="3" id="KW-1185">Reference proteome</keyword>
<dbReference type="InterPro" id="IPR041657">
    <property type="entry name" value="HTH_17"/>
</dbReference>
<dbReference type="AlphaFoldDB" id="A0A444MRX1"/>
<keyword evidence="2" id="KW-0238">DNA-binding</keyword>
<dbReference type="Proteomes" id="UP000286701">
    <property type="component" value="Unassembled WGS sequence"/>
</dbReference>
<name>A0A444MRX1_9SPHI</name>
<accession>A0A444MRX1</accession>
<proteinExistence type="predicted"/>
<reference evidence="2 3" key="1">
    <citation type="submission" date="2019-01" db="EMBL/GenBank/DDBJ databases">
        <title>Mucilaginibacter antarcticum sp. nov., isolated from antarctic soil.</title>
        <authorList>
            <person name="Yan Y.-Q."/>
            <person name="Du Z.-J."/>
        </authorList>
    </citation>
    <scope>NUCLEOTIDE SEQUENCE [LARGE SCALE GENOMIC DNA]</scope>
    <source>
        <strain evidence="2 3">F01003</strain>
    </source>
</reference>
<organism evidence="2 3">
    <name type="scientific">Mucilaginibacter gilvus</name>
    <dbReference type="NCBI Taxonomy" id="2305909"/>
    <lineage>
        <taxon>Bacteria</taxon>
        <taxon>Pseudomonadati</taxon>
        <taxon>Bacteroidota</taxon>
        <taxon>Sphingobacteriia</taxon>
        <taxon>Sphingobacteriales</taxon>
        <taxon>Sphingobacteriaceae</taxon>
        <taxon>Mucilaginibacter</taxon>
    </lineage>
</organism>
<protein>
    <submittedName>
        <fullName evidence="2">DNA-binding protein</fullName>
    </submittedName>
</protein>
<dbReference type="GO" id="GO:0003677">
    <property type="term" value="F:DNA binding"/>
    <property type="evidence" value="ECO:0007669"/>
    <property type="project" value="UniProtKB-KW"/>
</dbReference>
<dbReference type="SUPFAM" id="SSF46955">
    <property type="entry name" value="Putative DNA-binding domain"/>
    <property type="match status" value="1"/>
</dbReference>
<dbReference type="InterPro" id="IPR010093">
    <property type="entry name" value="SinI_DNA-bd"/>
</dbReference>
<evidence type="ECO:0000259" key="1">
    <source>
        <dbReference type="Pfam" id="PF12728"/>
    </source>
</evidence>
<evidence type="ECO:0000313" key="3">
    <source>
        <dbReference type="Proteomes" id="UP000286701"/>
    </source>
</evidence>
<comment type="caution">
    <text evidence="2">The sequence shown here is derived from an EMBL/GenBank/DDBJ whole genome shotgun (WGS) entry which is preliminary data.</text>
</comment>
<dbReference type="NCBIfam" id="TIGR01764">
    <property type="entry name" value="excise"/>
    <property type="match status" value="1"/>
</dbReference>
<dbReference type="OrthoDB" id="772919at2"/>
<sequence length="118" mass="13272">MFTGLSLGDLKDFFTEIFEEQFGRKLESGSEFYFNGLPIGNGKKSNPAPKDTTVYLTRGEVSKQLQISLPTLHNYTKEGLIKSYRMGGKVRYKAEEIELALTERNFNAVNRKGGNRAA</sequence>
<evidence type="ECO:0000313" key="2">
    <source>
        <dbReference type="EMBL" id="RWY54368.1"/>
    </source>
</evidence>
<dbReference type="InterPro" id="IPR009061">
    <property type="entry name" value="DNA-bd_dom_put_sf"/>
</dbReference>